<reference evidence="2" key="1">
    <citation type="submission" date="2020-10" db="EMBL/GenBank/DDBJ databases">
        <authorList>
            <person name="Gilroy R."/>
        </authorList>
    </citation>
    <scope>NUCLEOTIDE SEQUENCE</scope>
    <source>
        <strain evidence="2">11300</strain>
    </source>
</reference>
<dbReference type="GO" id="GO:0003677">
    <property type="term" value="F:DNA binding"/>
    <property type="evidence" value="ECO:0007669"/>
    <property type="project" value="InterPro"/>
</dbReference>
<dbReference type="SUPFAM" id="SSF47413">
    <property type="entry name" value="lambda repressor-like DNA-binding domains"/>
    <property type="match status" value="1"/>
</dbReference>
<dbReference type="InterPro" id="IPR010982">
    <property type="entry name" value="Lambda_DNA-bd_dom_sf"/>
</dbReference>
<reference evidence="2" key="2">
    <citation type="journal article" date="2021" name="PeerJ">
        <title>Extensive microbial diversity within the chicken gut microbiome revealed by metagenomics and culture.</title>
        <authorList>
            <person name="Gilroy R."/>
            <person name="Ravi A."/>
            <person name="Getino M."/>
            <person name="Pursley I."/>
            <person name="Horton D.L."/>
            <person name="Alikhan N.F."/>
            <person name="Baker D."/>
            <person name="Gharbi K."/>
            <person name="Hall N."/>
            <person name="Watson M."/>
            <person name="Adriaenssens E.M."/>
            <person name="Foster-Nyarko E."/>
            <person name="Jarju S."/>
            <person name="Secka A."/>
            <person name="Antonio M."/>
            <person name="Oren A."/>
            <person name="Chaudhuri R.R."/>
            <person name="La Ragione R."/>
            <person name="Hildebrand F."/>
            <person name="Pallen M.J."/>
        </authorList>
    </citation>
    <scope>NUCLEOTIDE SEQUENCE</scope>
    <source>
        <strain evidence="2">11300</strain>
    </source>
</reference>
<dbReference type="Proteomes" id="UP000824091">
    <property type="component" value="Unassembled WGS sequence"/>
</dbReference>
<dbReference type="InterPro" id="IPR001387">
    <property type="entry name" value="Cro/C1-type_HTH"/>
</dbReference>
<evidence type="ECO:0000313" key="2">
    <source>
        <dbReference type="EMBL" id="HIU28260.1"/>
    </source>
</evidence>
<accession>A0A9D1I7B5</accession>
<comment type="caution">
    <text evidence="2">The sequence shown here is derived from an EMBL/GenBank/DDBJ whole genome shotgun (WGS) entry which is preliminary data.</text>
</comment>
<protein>
    <submittedName>
        <fullName evidence="2">Helix-turn-helix transcriptional regulator</fullName>
    </submittedName>
</protein>
<organism evidence="2 3">
    <name type="scientific">Candidatus Fimisoma avicola</name>
    <dbReference type="NCBI Taxonomy" id="2840826"/>
    <lineage>
        <taxon>Bacteria</taxon>
        <taxon>Bacillati</taxon>
        <taxon>Bacillota</taxon>
        <taxon>Clostridia</taxon>
        <taxon>Eubacteriales</taxon>
        <taxon>Candidatus Fimisoma</taxon>
    </lineage>
</organism>
<proteinExistence type="predicted"/>
<gene>
    <name evidence="2" type="ORF">IAD16_07775</name>
</gene>
<feature type="domain" description="HTH cro/C1-type" evidence="1">
    <location>
        <begin position="10"/>
        <end position="41"/>
    </location>
</feature>
<evidence type="ECO:0000259" key="1">
    <source>
        <dbReference type="PROSITE" id="PS50943"/>
    </source>
</evidence>
<sequence>MDTEKFGKFIAACRMDNHMTQKELAQKLQVTDKAVSRWERGGSLR</sequence>
<dbReference type="Pfam" id="PF01381">
    <property type="entry name" value="HTH_3"/>
    <property type="match status" value="1"/>
</dbReference>
<name>A0A9D1I7B5_9FIRM</name>
<dbReference type="EMBL" id="DVMO01000116">
    <property type="protein sequence ID" value="HIU28260.1"/>
    <property type="molecule type" value="Genomic_DNA"/>
</dbReference>
<dbReference type="Gene3D" id="1.10.260.40">
    <property type="entry name" value="lambda repressor-like DNA-binding domains"/>
    <property type="match status" value="1"/>
</dbReference>
<evidence type="ECO:0000313" key="3">
    <source>
        <dbReference type="Proteomes" id="UP000824091"/>
    </source>
</evidence>
<dbReference type="AlphaFoldDB" id="A0A9D1I7B5"/>
<dbReference type="PROSITE" id="PS50943">
    <property type="entry name" value="HTH_CROC1"/>
    <property type="match status" value="1"/>
</dbReference>
<dbReference type="CDD" id="cd00093">
    <property type="entry name" value="HTH_XRE"/>
    <property type="match status" value="1"/>
</dbReference>